<keyword evidence="1" id="KW-0472">Membrane</keyword>
<sequence>MKWVTILGAALGTTTQLQQQQQDLVTKPTPADVTDCTVTTHVLTVRTVLAIITTTEIIGVPATAIGHAPALSTIVVAASPRHHPSPTISVFRASKAADASTAFFSPTRVPLDTVKVLYAVGEILQEASDWLAMPIRVTLLDVLFLLGGLLVLTSFWTFLAASTAHRDIWPRLIAQEARKGFIAGSIIVWSIVFFGVHLMIHHDHRVDPMEFFCLRLVELGANNPIYVTKRLKAIVRWWARRLDDNPEVKLWEAFWTDMIVLLEKVTKYFLNQILHVTTEILPFLALCGKWRKWFITTTILPLARILLRLLYPTRAIIHLQHRFRARELPREYYWREQAANMTLEERIALLKDHDALKENIRRYNSGYVTELGKRCVSYRTTIQALIHETNYLRTIMDTWSNYQLAISRNMSPFLAPPSYRSAKFFFSPELTEGNVHYSVYDRNRHGPPEYMRKQLTDTSTSRNLKHFVFQSHIVNKNDGLPANLLQKDAWGLEAKMPGIPLPVYRPGQDLVKQNPEKLATMPEDDAAAGFGLREAGIVVDL</sequence>
<dbReference type="OrthoDB" id="3669546at2759"/>
<feature type="transmembrane region" description="Helical" evidence="1">
    <location>
        <begin position="142"/>
        <end position="161"/>
    </location>
</feature>
<feature type="transmembrane region" description="Helical" evidence="1">
    <location>
        <begin position="181"/>
        <end position="200"/>
    </location>
</feature>
<protein>
    <submittedName>
        <fullName evidence="2">Uncharacterized protein</fullName>
    </submittedName>
</protein>
<evidence type="ECO:0000313" key="2">
    <source>
        <dbReference type="EMBL" id="KAH7127005.1"/>
    </source>
</evidence>
<dbReference type="Proteomes" id="UP000700596">
    <property type="component" value="Unassembled WGS sequence"/>
</dbReference>
<gene>
    <name evidence="2" type="ORF">B0J11DRAFT_579423</name>
</gene>
<keyword evidence="1" id="KW-1133">Transmembrane helix</keyword>
<accession>A0A9P9DUV6</accession>
<reference evidence="2" key="1">
    <citation type="journal article" date="2021" name="Nat. Commun.">
        <title>Genetic determinants of endophytism in the Arabidopsis root mycobiome.</title>
        <authorList>
            <person name="Mesny F."/>
            <person name="Miyauchi S."/>
            <person name="Thiergart T."/>
            <person name="Pickel B."/>
            <person name="Atanasova L."/>
            <person name="Karlsson M."/>
            <person name="Huettel B."/>
            <person name="Barry K.W."/>
            <person name="Haridas S."/>
            <person name="Chen C."/>
            <person name="Bauer D."/>
            <person name="Andreopoulos W."/>
            <person name="Pangilinan J."/>
            <person name="LaButti K."/>
            <person name="Riley R."/>
            <person name="Lipzen A."/>
            <person name="Clum A."/>
            <person name="Drula E."/>
            <person name="Henrissat B."/>
            <person name="Kohler A."/>
            <person name="Grigoriev I.V."/>
            <person name="Martin F.M."/>
            <person name="Hacquard S."/>
        </authorList>
    </citation>
    <scope>NUCLEOTIDE SEQUENCE</scope>
    <source>
        <strain evidence="2">MPI-CAGE-CH-0243</strain>
    </source>
</reference>
<name>A0A9P9DUV6_9PLEO</name>
<comment type="caution">
    <text evidence="2">The sequence shown here is derived from an EMBL/GenBank/DDBJ whole genome shotgun (WGS) entry which is preliminary data.</text>
</comment>
<keyword evidence="1" id="KW-0812">Transmembrane</keyword>
<proteinExistence type="predicted"/>
<dbReference type="EMBL" id="JAGMWT010000006">
    <property type="protein sequence ID" value="KAH7127005.1"/>
    <property type="molecule type" value="Genomic_DNA"/>
</dbReference>
<evidence type="ECO:0000256" key="1">
    <source>
        <dbReference type="SAM" id="Phobius"/>
    </source>
</evidence>
<keyword evidence="3" id="KW-1185">Reference proteome</keyword>
<evidence type="ECO:0000313" key="3">
    <source>
        <dbReference type="Proteomes" id="UP000700596"/>
    </source>
</evidence>
<organism evidence="2 3">
    <name type="scientific">Dendryphion nanum</name>
    <dbReference type="NCBI Taxonomy" id="256645"/>
    <lineage>
        <taxon>Eukaryota</taxon>
        <taxon>Fungi</taxon>
        <taxon>Dikarya</taxon>
        <taxon>Ascomycota</taxon>
        <taxon>Pezizomycotina</taxon>
        <taxon>Dothideomycetes</taxon>
        <taxon>Pleosporomycetidae</taxon>
        <taxon>Pleosporales</taxon>
        <taxon>Torulaceae</taxon>
        <taxon>Dendryphion</taxon>
    </lineage>
</organism>
<dbReference type="AlphaFoldDB" id="A0A9P9DUV6"/>